<dbReference type="Proteomes" id="UP001055811">
    <property type="component" value="Linkage Group LG07"/>
</dbReference>
<evidence type="ECO:0000313" key="2">
    <source>
        <dbReference type="Proteomes" id="UP001055811"/>
    </source>
</evidence>
<comment type="caution">
    <text evidence="1">The sequence shown here is derived from an EMBL/GenBank/DDBJ whole genome shotgun (WGS) entry which is preliminary data.</text>
</comment>
<keyword evidence="2" id="KW-1185">Reference proteome</keyword>
<dbReference type="EMBL" id="CM042015">
    <property type="protein sequence ID" value="KAI3709807.1"/>
    <property type="molecule type" value="Genomic_DNA"/>
</dbReference>
<sequence>MPLESSMSDHEPDDSDTEFVEVDPSGRYGREADKGKAVSQFGLKMLVEVGFGALPFLYGSVGMVTGLHRDKIDDILIPSPRAGKFGVLQHVEDVSYMKWLLAEDGKNMSKRSKNYPFPKEIIHDYGAHNQEASGTKGCWNIIDWSDGKECVAVQPRVSESRQMERGAEA</sequence>
<organism evidence="1 2">
    <name type="scientific">Cichorium intybus</name>
    <name type="common">Chicory</name>
    <dbReference type="NCBI Taxonomy" id="13427"/>
    <lineage>
        <taxon>Eukaryota</taxon>
        <taxon>Viridiplantae</taxon>
        <taxon>Streptophyta</taxon>
        <taxon>Embryophyta</taxon>
        <taxon>Tracheophyta</taxon>
        <taxon>Spermatophyta</taxon>
        <taxon>Magnoliopsida</taxon>
        <taxon>eudicotyledons</taxon>
        <taxon>Gunneridae</taxon>
        <taxon>Pentapetalae</taxon>
        <taxon>asterids</taxon>
        <taxon>campanulids</taxon>
        <taxon>Asterales</taxon>
        <taxon>Asteraceae</taxon>
        <taxon>Cichorioideae</taxon>
        <taxon>Cichorieae</taxon>
        <taxon>Cichoriinae</taxon>
        <taxon>Cichorium</taxon>
    </lineage>
</organism>
<name>A0ACB9AHX4_CICIN</name>
<reference evidence="1 2" key="2">
    <citation type="journal article" date="2022" name="Mol. Ecol. Resour.">
        <title>The genomes of chicory, endive, great burdock and yacon provide insights into Asteraceae paleo-polyploidization history and plant inulin production.</title>
        <authorList>
            <person name="Fan W."/>
            <person name="Wang S."/>
            <person name="Wang H."/>
            <person name="Wang A."/>
            <person name="Jiang F."/>
            <person name="Liu H."/>
            <person name="Zhao H."/>
            <person name="Xu D."/>
            <person name="Zhang Y."/>
        </authorList>
    </citation>
    <scope>NUCLEOTIDE SEQUENCE [LARGE SCALE GENOMIC DNA]</scope>
    <source>
        <strain evidence="2">cv. Punajuju</strain>
        <tissue evidence="1">Leaves</tissue>
    </source>
</reference>
<accession>A0ACB9AHX4</accession>
<evidence type="ECO:0000313" key="1">
    <source>
        <dbReference type="EMBL" id="KAI3709807.1"/>
    </source>
</evidence>
<proteinExistence type="predicted"/>
<protein>
    <submittedName>
        <fullName evidence="1">Uncharacterized protein</fullName>
    </submittedName>
</protein>
<reference evidence="2" key="1">
    <citation type="journal article" date="2022" name="Mol. Ecol. Resour.">
        <title>The genomes of chicory, endive, great burdock and yacon provide insights into Asteraceae palaeo-polyploidization history and plant inulin production.</title>
        <authorList>
            <person name="Fan W."/>
            <person name="Wang S."/>
            <person name="Wang H."/>
            <person name="Wang A."/>
            <person name="Jiang F."/>
            <person name="Liu H."/>
            <person name="Zhao H."/>
            <person name="Xu D."/>
            <person name="Zhang Y."/>
        </authorList>
    </citation>
    <scope>NUCLEOTIDE SEQUENCE [LARGE SCALE GENOMIC DNA]</scope>
    <source>
        <strain evidence="2">cv. Punajuju</strain>
    </source>
</reference>
<gene>
    <name evidence="1" type="ORF">L2E82_39574</name>
</gene>